<comment type="caution">
    <text evidence="1">The sequence shown here is derived from an EMBL/GenBank/DDBJ whole genome shotgun (WGS) entry which is preliminary data.</text>
</comment>
<evidence type="ECO:0000313" key="1">
    <source>
        <dbReference type="EMBL" id="KAK9671156.1"/>
    </source>
</evidence>
<gene>
    <name evidence="1" type="ORF">RND81_12G010100</name>
</gene>
<accession>A0AAW1H731</accession>
<dbReference type="SUPFAM" id="SSF117281">
    <property type="entry name" value="Kelch motif"/>
    <property type="match status" value="1"/>
</dbReference>
<organism evidence="1 2">
    <name type="scientific">Saponaria officinalis</name>
    <name type="common">Common soapwort</name>
    <name type="synonym">Lychnis saponaria</name>
    <dbReference type="NCBI Taxonomy" id="3572"/>
    <lineage>
        <taxon>Eukaryota</taxon>
        <taxon>Viridiplantae</taxon>
        <taxon>Streptophyta</taxon>
        <taxon>Embryophyta</taxon>
        <taxon>Tracheophyta</taxon>
        <taxon>Spermatophyta</taxon>
        <taxon>Magnoliopsida</taxon>
        <taxon>eudicotyledons</taxon>
        <taxon>Gunneridae</taxon>
        <taxon>Pentapetalae</taxon>
        <taxon>Caryophyllales</taxon>
        <taxon>Caryophyllaceae</taxon>
        <taxon>Caryophylleae</taxon>
        <taxon>Saponaria</taxon>
    </lineage>
</organism>
<sequence length="336" mass="37608">MEQNISSCSQGEEKRILVLSMSSKYDDEVAYGISPSRCYTLRAYRYAEFFLVDLNLGELVPDYAPSMLQFASPSSVVALDNSLYIYGGRSPEIEEPCHLELLSHPPKSHQKVFLGSSRLRLDMVKDGWCPVPKPVENSHDPYCISLFNKAYVLDPKVGCWKPLLPLPSVLVDCVVSFYPLPDPSNNRILFHFSGDSKLTSPSIYAAPTDGGGTWKLTARDFFDWTKVAAVVDDVLYFNCNYFDGWLKVHWASKFEKGVNMNKARMDFDALLPLGDKVLCLAGWSPDDDSDGDSDGCKISFLKFRVERSGSTVNLIPLSSHSFVLPTTRVVQNFIPL</sequence>
<proteinExistence type="predicted"/>
<dbReference type="EMBL" id="JBDFQZ010000012">
    <property type="protein sequence ID" value="KAK9671156.1"/>
    <property type="molecule type" value="Genomic_DNA"/>
</dbReference>
<keyword evidence="2" id="KW-1185">Reference proteome</keyword>
<dbReference type="InterPro" id="IPR015915">
    <property type="entry name" value="Kelch-typ_b-propeller"/>
</dbReference>
<dbReference type="Proteomes" id="UP001443914">
    <property type="component" value="Unassembled WGS sequence"/>
</dbReference>
<evidence type="ECO:0000313" key="2">
    <source>
        <dbReference type="Proteomes" id="UP001443914"/>
    </source>
</evidence>
<reference evidence="1" key="1">
    <citation type="submission" date="2024-03" db="EMBL/GenBank/DDBJ databases">
        <title>WGS assembly of Saponaria officinalis var. Norfolk2.</title>
        <authorList>
            <person name="Jenkins J."/>
            <person name="Shu S."/>
            <person name="Grimwood J."/>
            <person name="Barry K."/>
            <person name="Goodstein D."/>
            <person name="Schmutz J."/>
            <person name="Leebens-Mack J."/>
            <person name="Osbourn A."/>
        </authorList>
    </citation>
    <scope>NUCLEOTIDE SEQUENCE [LARGE SCALE GENOMIC DNA]</scope>
    <source>
        <strain evidence="1">JIC</strain>
    </source>
</reference>
<protein>
    <submittedName>
        <fullName evidence="1">Uncharacterized protein</fullName>
    </submittedName>
</protein>
<dbReference type="AlphaFoldDB" id="A0AAW1H731"/>
<name>A0AAW1H731_SAPOF</name>